<comment type="caution">
    <text evidence="1">The sequence shown here is derived from an EMBL/GenBank/DDBJ whole genome shotgun (WGS) entry which is preliminary data.</text>
</comment>
<reference evidence="1 2" key="1">
    <citation type="journal article" date="2023" name="Nucleic Acids Res.">
        <title>The hologenome of Daphnia magna reveals possible DNA methylation and microbiome-mediated evolution of the host genome.</title>
        <authorList>
            <person name="Chaturvedi A."/>
            <person name="Li X."/>
            <person name="Dhandapani V."/>
            <person name="Marshall H."/>
            <person name="Kissane S."/>
            <person name="Cuenca-Cambronero M."/>
            <person name="Asole G."/>
            <person name="Calvet F."/>
            <person name="Ruiz-Romero M."/>
            <person name="Marangio P."/>
            <person name="Guigo R."/>
            <person name="Rago D."/>
            <person name="Mirbahai L."/>
            <person name="Eastwood N."/>
            <person name="Colbourne J.K."/>
            <person name="Zhou J."/>
            <person name="Mallon E."/>
            <person name="Orsini L."/>
        </authorList>
    </citation>
    <scope>NUCLEOTIDE SEQUENCE [LARGE SCALE GENOMIC DNA]</scope>
    <source>
        <strain evidence="1">LRV0_1</strain>
    </source>
</reference>
<dbReference type="Proteomes" id="UP001234178">
    <property type="component" value="Unassembled WGS sequence"/>
</dbReference>
<evidence type="ECO:0000313" key="2">
    <source>
        <dbReference type="Proteomes" id="UP001234178"/>
    </source>
</evidence>
<keyword evidence="2" id="KW-1185">Reference proteome</keyword>
<sequence>MEEVLASRSWTMRCTTCGCIYAYAVSVNVVRVHLARETKNRHTYVNSTDLKRPPDGHILGSLIPSAINTNQVLDEL</sequence>
<dbReference type="EMBL" id="JAOYFB010000036">
    <property type="protein sequence ID" value="KAK4018033.1"/>
    <property type="molecule type" value="Genomic_DNA"/>
</dbReference>
<accession>A0ABQ9ZYP6</accession>
<name>A0ABQ9ZYP6_9CRUS</name>
<evidence type="ECO:0000313" key="1">
    <source>
        <dbReference type="EMBL" id="KAK4018033.1"/>
    </source>
</evidence>
<gene>
    <name evidence="1" type="ORF">OUZ56_000102</name>
</gene>
<protein>
    <recommendedName>
        <fullName evidence="3">C2H2-type domain-containing protein</fullName>
    </recommendedName>
</protein>
<organism evidence="1 2">
    <name type="scientific">Daphnia magna</name>
    <dbReference type="NCBI Taxonomy" id="35525"/>
    <lineage>
        <taxon>Eukaryota</taxon>
        <taxon>Metazoa</taxon>
        <taxon>Ecdysozoa</taxon>
        <taxon>Arthropoda</taxon>
        <taxon>Crustacea</taxon>
        <taxon>Branchiopoda</taxon>
        <taxon>Diplostraca</taxon>
        <taxon>Cladocera</taxon>
        <taxon>Anomopoda</taxon>
        <taxon>Daphniidae</taxon>
        <taxon>Daphnia</taxon>
    </lineage>
</organism>
<evidence type="ECO:0008006" key="3">
    <source>
        <dbReference type="Google" id="ProtNLM"/>
    </source>
</evidence>
<proteinExistence type="predicted"/>